<reference evidence="5" key="2">
    <citation type="submission" date="2025-08" db="UniProtKB">
        <authorList>
            <consortium name="RefSeq"/>
        </authorList>
    </citation>
    <scope>IDENTIFICATION</scope>
</reference>
<protein>
    <submittedName>
        <fullName evidence="5">Ribonuclease catalytic domain-containing protein</fullName>
        <ecNumber evidence="5">3.1.13.-</ecNumber>
    </submittedName>
</protein>
<reference evidence="5" key="1">
    <citation type="journal article" date="2006" name="J. Mol. Biol.">
        <title>Characterization of the functional domains of Escherichia coli RNase II.</title>
        <authorList>
            <person name="Amblar M."/>
            <person name="Barbas A."/>
            <person name="Fialho A.M."/>
            <person name="Arraiano C.M."/>
        </authorList>
    </citation>
    <scope>NUCLEOTIDE SEQUENCE</scope>
</reference>
<dbReference type="InterPro" id="IPR012340">
    <property type="entry name" value="NA-bd_OB-fold"/>
</dbReference>
<dbReference type="GO" id="GO:0004540">
    <property type="term" value="F:RNA nuclease activity"/>
    <property type="evidence" value="ECO:0007669"/>
    <property type="project" value="InterPro"/>
</dbReference>
<dbReference type="OrthoDB" id="5288992at2"/>
<feature type="compositionally biased region" description="Low complexity" evidence="2">
    <location>
        <begin position="707"/>
        <end position="719"/>
    </location>
</feature>
<evidence type="ECO:0000256" key="1">
    <source>
        <dbReference type="SAM" id="Coils"/>
    </source>
</evidence>
<organism evidence="4 5">
    <name type="scientific">Derxia gummosa DSM 723</name>
    <dbReference type="NCBI Taxonomy" id="1121388"/>
    <lineage>
        <taxon>Bacteria</taxon>
        <taxon>Pseudomonadati</taxon>
        <taxon>Pseudomonadota</taxon>
        <taxon>Betaproteobacteria</taxon>
        <taxon>Burkholderiales</taxon>
        <taxon>Alcaligenaceae</taxon>
        <taxon>Derxia</taxon>
    </lineage>
</organism>
<dbReference type="GO" id="GO:0006402">
    <property type="term" value="P:mRNA catabolic process"/>
    <property type="evidence" value="ECO:0007669"/>
    <property type="project" value="TreeGrafter"/>
</dbReference>
<dbReference type="Proteomes" id="UP000675920">
    <property type="component" value="Unplaced"/>
</dbReference>
<dbReference type="PANTHER" id="PTHR23355">
    <property type="entry name" value="RIBONUCLEASE"/>
    <property type="match status" value="1"/>
</dbReference>
<keyword evidence="1" id="KW-0175">Coiled coil</keyword>
<proteinExistence type="predicted"/>
<evidence type="ECO:0000313" key="5">
    <source>
        <dbReference type="RefSeq" id="WP_051378070.1"/>
    </source>
</evidence>
<keyword evidence="4" id="KW-1185">Reference proteome</keyword>
<dbReference type="PANTHER" id="PTHR23355:SF9">
    <property type="entry name" value="DIS3-LIKE EXONUCLEASE 2"/>
    <property type="match status" value="1"/>
</dbReference>
<dbReference type="InterPro" id="IPR050180">
    <property type="entry name" value="RNR_Ribonuclease"/>
</dbReference>
<feature type="coiled-coil region" evidence="1">
    <location>
        <begin position="128"/>
        <end position="155"/>
    </location>
</feature>
<evidence type="ECO:0000313" key="4">
    <source>
        <dbReference type="Proteomes" id="UP000675920"/>
    </source>
</evidence>
<name>A0A8B6X8U8_9BURK</name>
<accession>A0A8B6X8U8</accession>
<sequence>MQVLFEEDGGFKAGAVLDAQGGSEPTSYQVEMSTGRRVKIKASAVVLKFDAPAADELLPAAQAMADEIDLDFLWEVAPQDEFDVSALGAEYFGGKLSPVQYAALLLRVHTSPMYFRRKGKGRYRPAPETELKAALAGLEKKRIAAEKQAELARQLVAGELPEGWGAEPGHDPALARAAFLLFKPEKNGIEWKALDAAAHDAHQSPEKLLLKAGAFANVKDLHRGRFLVEWFPRGTGFAPVEPPAAALDAAASLPVAEVQAFSIDDSQTTEIDDAMSVQWRDDGTVRVGVHIAAPGLAIRPGDALDAIARKRLSTVYMPGEKITMLPDALVEVFTLGEGTARPALSIYGDFDADTGECRATETKVERVPIAANLRHDRLDHLITDDTLVDDTTDFPFKRELQALARIAARLASDREVIRGKPEPRNRTDFNFRVVNDGGAERVVIEQRKRDAPLDRIVAEWMIFANSAWGRLLDEKGVPGIYRVQTHWARPGARQSAVRMQTHAAQHIGIGVKHYAWSSSPLRRYVDLVNQWQILAVARGEPVPFAKNSAELFAIIGAFDAAYAAYATVQSQLERYWCLRWLAQEGFVGGGRRLDAVVLRNENVRLAALPLVLPLAGIGHLPPGTRVEVDVLAVDEAALTIEARLAAVHEEEAPADVEALEEDLPDTPEAVATEAEGEAAVVGAPLAGDATAPGADGQPAGEGRPMGAAPADAAPALVPAEGKADGNTG</sequence>
<evidence type="ECO:0000259" key="3">
    <source>
        <dbReference type="SMART" id="SM00955"/>
    </source>
</evidence>
<dbReference type="EC" id="3.1.13.-" evidence="5"/>
<dbReference type="Pfam" id="PF00773">
    <property type="entry name" value="RNB"/>
    <property type="match status" value="2"/>
</dbReference>
<feature type="compositionally biased region" description="Low complexity" evidence="2">
    <location>
        <begin position="673"/>
        <end position="684"/>
    </location>
</feature>
<dbReference type="GO" id="GO:0005829">
    <property type="term" value="C:cytosol"/>
    <property type="evidence" value="ECO:0007669"/>
    <property type="project" value="TreeGrafter"/>
</dbReference>
<dbReference type="GO" id="GO:0003723">
    <property type="term" value="F:RNA binding"/>
    <property type="evidence" value="ECO:0007669"/>
    <property type="project" value="InterPro"/>
</dbReference>
<dbReference type="RefSeq" id="WP_051378070.1">
    <property type="nucleotide sequence ID" value="NZ_AXWS01000007.1"/>
</dbReference>
<feature type="region of interest" description="Disordered" evidence="2">
    <location>
        <begin position="673"/>
        <end position="728"/>
    </location>
</feature>
<dbReference type="InterPro" id="IPR001900">
    <property type="entry name" value="RNase_II/R"/>
</dbReference>
<feature type="domain" description="RNB" evidence="3">
    <location>
        <begin position="252"/>
        <end position="539"/>
    </location>
</feature>
<dbReference type="AlphaFoldDB" id="A0A8B6X8U8"/>
<dbReference type="SUPFAM" id="SSF50249">
    <property type="entry name" value="Nucleic acid-binding proteins"/>
    <property type="match status" value="1"/>
</dbReference>
<evidence type="ECO:0000256" key="2">
    <source>
        <dbReference type="SAM" id="MobiDB-lite"/>
    </source>
</evidence>
<dbReference type="SMART" id="SM00955">
    <property type="entry name" value="RNB"/>
    <property type="match status" value="1"/>
</dbReference>